<dbReference type="Pfam" id="PF00196">
    <property type="entry name" value="GerE"/>
    <property type="match status" value="1"/>
</dbReference>
<dbReference type="Gene3D" id="1.10.10.10">
    <property type="entry name" value="Winged helix-like DNA-binding domain superfamily/Winged helix DNA-binding domain"/>
    <property type="match status" value="1"/>
</dbReference>
<dbReference type="Gene3D" id="1.25.40.10">
    <property type="entry name" value="Tetratricopeptide repeat domain"/>
    <property type="match status" value="1"/>
</dbReference>
<dbReference type="GO" id="GO:0005737">
    <property type="term" value="C:cytoplasm"/>
    <property type="evidence" value="ECO:0007669"/>
    <property type="project" value="TreeGrafter"/>
</dbReference>
<organism evidence="4 5">
    <name type="scientific">Phytohabitans rumicis</name>
    <dbReference type="NCBI Taxonomy" id="1076125"/>
    <lineage>
        <taxon>Bacteria</taxon>
        <taxon>Bacillati</taxon>
        <taxon>Actinomycetota</taxon>
        <taxon>Actinomycetes</taxon>
        <taxon>Micromonosporales</taxon>
        <taxon>Micromonosporaceae</taxon>
    </lineage>
</organism>
<dbReference type="Proteomes" id="UP000482960">
    <property type="component" value="Unassembled WGS sequence"/>
</dbReference>
<dbReference type="PANTHER" id="PTHR16305">
    <property type="entry name" value="TESTICULAR SOLUBLE ADENYLYL CYCLASE"/>
    <property type="match status" value="1"/>
</dbReference>
<evidence type="ECO:0000256" key="2">
    <source>
        <dbReference type="ARBA" id="ARBA00022840"/>
    </source>
</evidence>
<sequence length="795" mass="83317">MWLTATDAGRQVPFAALAALMPASSCADVTVVLPAVREALRARAGSRRLVLVVDDAHLLDGPSAAVLLGLAGEAQLVLTICAGAAQPDAVRTLWKDGYLDRVDLDPFDDADTGRLVAALVGGDVAAPTAQMLHQWTRGNAFYLTELVRAGLLDRALRERSGLWWWQAPLVVPPTLAELLDRQLNHLDAAARDALSAVALGAPLAVEVLERIVAPDVVVRLEDRGLLRAEAADGGQAGRLSLRFAHPMLGAAVRRRLSPARRRRVAAALLAARPSEPVHPGEVVLTALWQLDAGTAIDGGHLLDAADLVLHSDPALSLRLSEEAARRQPSALACVASASALVELGRPDEARAVLEKAAADASSVDDETQIAIALAGHRVWAERDPAGGQDELTRLLASTHDPAARADIGSLKALVHLFGGQTSAALEAADSVLADGTAGRRALLRAGLARAAALSLVGRTADALRAAGEVAAACVEDPAGLPYVRGMALAAVGLAQIWRTPAPDVPATHPQSGRWPTPSDRDLAGLEPTAWPLFDGYARRVAGDLPGAIKCLRVALVQQAGGEGLFRSEAATWLVLCLAEAGRVDEAEDVLRSTPPDAMAIVPGLSPWAAAGIAAARGERRRAIDLMAEAGAAARRAGCWLVEVGYLVHEAGIRGPAGAAEVAARLRAAVEHVDAPRLVAAAQATLAVASDPDDGTSLIEHVDRLERLNMPRHALGVVRAAEAMGNPVRAVRAATGTGSLTARESEIAGLAASGLTDREIAERLVLSVRTVESHLARVYRKLPVRSRRQLREALRR</sequence>
<dbReference type="InterPro" id="IPR011990">
    <property type="entry name" value="TPR-like_helical_dom_sf"/>
</dbReference>
<comment type="caution">
    <text evidence="4">The sequence shown here is derived from an EMBL/GenBank/DDBJ whole genome shotgun (WGS) entry which is preliminary data.</text>
</comment>
<dbReference type="SMART" id="SM00421">
    <property type="entry name" value="HTH_LUXR"/>
    <property type="match status" value="1"/>
</dbReference>
<gene>
    <name evidence="4" type="ORF">Prum_073270</name>
</gene>
<dbReference type="PROSITE" id="PS50043">
    <property type="entry name" value="HTH_LUXR_2"/>
    <property type="match status" value="1"/>
</dbReference>
<dbReference type="GO" id="GO:0003677">
    <property type="term" value="F:DNA binding"/>
    <property type="evidence" value="ECO:0007669"/>
    <property type="project" value="InterPro"/>
</dbReference>
<evidence type="ECO:0000313" key="5">
    <source>
        <dbReference type="Proteomes" id="UP000482960"/>
    </source>
</evidence>
<accession>A0A6V8LM28</accession>
<keyword evidence="1" id="KW-0547">Nucleotide-binding</keyword>
<name>A0A6V8LM28_9ACTN</name>
<reference evidence="4 5" key="2">
    <citation type="submission" date="2020-03" db="EMBL/GenBank/DDBJ databases">
        <authorList>
            <person name="Ichikawa N."/>
            <person name="Kimura A."/>
            <person name="Kitahashi Y."/>
            <person name="Uohara A."/>
        </authorList>
    </citation>
    <scope>NUCLEOTIDE SEQUENCE [LARGE SCALE GENOMIC DNA]</scope>
    <source>
        <strain evidence="4 5">NBRC 108638</strain>
    </source>
</reference>
<dbReference type="EMBL" id="BLPG01000001">
    <property type="protein sequence ID" value="GFJ93685.1"/>
    <property type="molecule type" value="Genomic_DNA"/>
</dbReference>
<proteinExistence type="predicted"/>
<keyword evidence="5" id="KW-1185">Reference proteome</keyword>
<dbReference type="GO" id="GO:0006355">
    <property type="term" value="P:regulation of DNA-templated transcription"/>
    <property type="evidence" value="ECO:0007669"/>
    <property type="project" value="InterPro"/>
</dbReference>
<protein>
    <submittedName>
        <fullName evidence="4">Transcriptional regulator</fullName>
    </submittedName>
</protein>
<keyword evidence="2" id="KW-0067">ATP-binding</keyword>
<dbReference type="GO" id="GO:0005524">
    <property type="term" value="F:ATP binding"/>
    <property type="evidence" value="ECO:0007669"/>
    <property type="project" value="UniProtKB-KW"/>
</dbReference>
<dbReference type="CDD" id="cd06170">
    <property type="entry name" value="LuxR_C_like"/>
    <property type="match status" value="1"/>
</dbReference>
<dbReference type="AlphaFoldDB" id="A0A6V8LM28"/>
<dbReference type="SUPFAM" id="SSF46894">
    <property type="entry name" value="C-terminal effector domain of the bipartite response regulators"/>
    <property type="match status" value="1"/>
</dbReference>
<reference evidence="4 5" key="1">
    <citation type="submission" date="2020-03" db="EMBL/GenBank/DDBJ databases">
        <title>Whole genome shotgun sequence of Phytohabitans rumicis NBRC 108638.</title>
        <authorList>
            <person name="Komaki H."/>
            <person name="Tamura T."/>
        </authorList>
    </citation>
    <scope>NUCLEOTIDE SEQUENCE [LARGE SCALE GENOMIC DNA]</scope>
    <source>
        <strain evidence="4 5">NBRC 108638</strain>
    </source>
</reference>
<evidence type="ECO:0000256" key="1">
    <source>
        <dbReference type="ARBA" id="ARBA00022741"/>
    </source>
</evidence>
<dbReference type="PRINTS" id="PR00038">
    <property type="entry name" value="HTHLUXR"/>
</dbReference>
<dbReference type="InterPro" id="IPR036388">
    <property type="entry name" value="WH-like_DNA-bd_sf"/>
</dbReference>
<dbReference type="GO" id="GO:0004016">
    <property type="term" value="F:adenylate cyclase activity"/>
    <property type="evidence" value="ECO:0007669"/>
    <property type="project" value="TreeGrafter"/>
</dbReference>
<dbReference type="InterPro" id="IPR016032">
    <property type="entry name" value="Sig_transdc_resp-reg_C-effctor"/>
</dbReference>
<dbReference type="PANTHER" id="PTHR16305:SF35">
    <property type="entry name" value="TRANSCRIPTIONAL ACTIVATOR DOMAIN"/>
    <property type="match status" value="1"/>
</dbReference>
<dbReference type="InterPro" id="IPR000792">
    <property type="entry name" value="Tscrpt_reg_LuxR_C"/>
</dbReference>
<evidence type="ECO:0000313" key="4">
    <source>
        <dbReference type="EMBL" id="GFJ93685.1"/>
    </source>
</evidence>
<feature type="domain" description="HTH luxR-type" evidence="3">
    <location>
        <begin position="732"/>
        <end position="795"/>
    </location>
</feature>
<evidence type="ECO:0000259" key="3">
    <source>
        <dbReference type="PROSITE" id="PS50043"/>
    </source>
</evidence>